<dbReference type="AlphaFoldDB" id="A0A2I1F9M5"/>
<dbReference type="EMBL" id="LLXH01001886">
    <property type="protein sequence ID" value="PKC57234.1"/>
    <property type="molecule type" value="Genomic_DNA"/>
</dbReference>
<dbReference type="Proteomes" id="UP000232688">
    <property type="component" value="Unassembled WGS sequence"/>
</dbReference>
<accession>A0A2I1F9M5</accession>
<reference evidence="2 3" key="3">
    <citation type="submission" date="2017-10" db="EMBL/GenBank/DDBJ databases">
        <title>Extensive intraspecific genome diversity in a model arbuscular mycorrhizal fungus.</title>
        <authorList>
            <person name="Chen E.C.H."/>
            <person name="Morin E."/>
            <person name="Baudet D."/>
            <person name="Noel J."/>
            <person name="Ndikumana S."/>
            <person name="Charron P."/>
            <person name="St-Onge C."/>
            <person name="Giorgi J."/>
            <person name="Grigoriev I.V."/>
            <person name="Roux C."/>
            <person name="Martin F.M."/>
            <person name="Corradi N."/>
        </authorList>
    </citation>
    <scope>NUCLEOTIDE SEQUENCE [LARGE SCALE GENOMIC DNA]</scope>
    <source>
        <strain evidence="2 3">A1</strain>
    </source>
</reference>
<evidence type="ECO:0000313" key="3">
    <source>
        <dbReference type="Proteomes" id="UP000232688"/>
    </source>
</evidence>
<proteinExistence type="predicted"/>
<comment type="caution">
    <text evidence="2">The sequence shown here is derived from an EMBL/GenBank/DDBJ whole genome shotgun (WGS) entry which is preliminary data.</text>
</comment>
<protein>
    <submittedName>
        <fullName evidence="2">Uncharacterized protein</fullName>
    </submittedName>
</protein>
<dbReference type="VEuPathDB" id="FungiDB:FUN_011093"/>
<reference evidence="1 4" key="2">
    <citation type="submission" date="2017-09" db="EMBL/GenBank/DDBJ databases">
        <title>Extensive intraspecific genome diversity in a model arbuscular mycorrhizal fungus.</title>
        <authorList>
            <person name="Chen E.C."/>
            <person name="Morin E."/>
            <person name="Beaudet D."/>
            <person name="Noel J."/>
            <person name="Ndikumana S."/>
            <person name="Charron P."/>
            <person name="St-Onge C."/>
            <person name="Giorgi J."/>
            <person name="Grigoriev I.V."/>
            <person name="Roux C."/>
            <person name="Martin F.M."/>
            <person name="Corradi N."/>
        </authorList>
    </citation>
    <scope>NUCLEOTIDE SEQUENCE [LARGE SCALE GENOMIC DNA]</scope>
    <source>
        <strain evidence="1 4">A5</strain>
    </source>
</reference>
<dbReference type="VEuPathDB" id="FungiDB:RhiirA1_401554"/>
<dbReference type="OrthoDB" id="2310909at2759"/>
<evidence type="ECO:0000313" key="1">
    <source>
        <dbReference type="EMBL" id="PKC00600.1"/>
    </source>
</evidence>
<sequence length="140" mass="16730">MFARGLAICQDFVPFGILDHQNFVRDLISNLLIFDIGREQEIYDDKNMLLQFSFQHFYDFNNKFRNDQNDLQLISSQIKDVAYSKELEQEIHNNENMNCDMYFPQLSVQQMYNLNNKFRNGHQLNGISEQLEDFTIDDKE</sequence>
<organism evidence="2 3">
    <name type="scientific">Rhizophagus irregularis</name>
    <dbReference type="NCBI Taxonomy" id="588596"/>
    <lineage>
        <taxon>Eukaryota</taxon>
        <taxon>Fungi</taxon>
        <taxon>Fungi incertae sedis</taxon>
        <taxon>Mucoromycota</taxon>
        <taxon>Glomeromycotina</taxon>
        <taxon>Glomeromycetes</taxon>
        <taxon>Glomerales</taxon>
        <taxon>Glomeraceae</taxon>
        <taxon>Rhizophagus</taxon>
    </lineage>
</organism>
<dbReference type="EMBL" id="LLXJ01001825">
    <property type="protein sequence ID" value="PKC00600.1"/>
    <property type="molecule type" value="Genomic_DNA"/>
</dbReference>
<evidence type="ECO:0000313" key="4">
    <source>
        <dbReference type="Proteomes" id="UP000232722"/>
    </source>
</evidence>
<reference evidence="2 3" key="4">
    <citation type="submission" date="2017-10" db="EMBL/GenBank/DDBJ databases">
        <title>Genome analyses suggest a sexual origin of heterokaryosis in a supposedly ancient asexual fungus.</title>
        <authorList>
            <person name="Corradi N."/>
            <person name="Sedzielewska K."/>
            <person name="Noel J."/>
            <person name="Charron P."/>
            <person name="Farinelli L."/>
            <person name="Marton T."/>
            <person name="Kruger M."/>
            <person name="Pelin A."/>
            <person name="Brachmann A."/>
            <person name="Corradi N."/>
        </authorList>
    </citation>
    <scope>NUCLEOTIDE SEQUENCE [LARGE SCALE GENOMIC DNA]</scope>
    <source>
        <strain evidence="2 3">A1</strain>
    </source>
</reference>
<reference evidence="1 4" key="1">
    <citation type="submission" date="2016-04" db="EMBL/GenBank/DDBJ databases">
        <title>Genome analyses suggest a sexual origin of heterokaryosis in a supposedly ancient asexual fungus.</title>
        <authorList>
            <person name="Ropars J."/>
            <person name="Sedzielewska K."/>
            <person name="Noel J."/>
            <person name="Charron P."/>
            <person name="Farinelli L."/>
            <person name="Marton T."/>
            <person name="Kruger M."/>
            <person name="Pelin A."/>
            <person name="Brachmann A."/>
            <person name="Corradi N."/>
        </authorList>
    </citation>
    <scope>NUCLEOTIDE SEQUENCE [LARGE SCALE GENOMIC DNA]</scope>
    <source>
        <strain evidence="1 4">A5</strain>
    </source>
</reference>
<dbReference type="Proteomes" id="UP000232722">
    <property type="component" value="Unassembled WGS sequence"/>
</dbReference>
<gene>
    <name evidence="2" type="ORF">RhiirA1_401554</name>
    <name evidence="1" type="ORF">RhiirA5_458559</name>
</gene>
<dbReference type="VEuPathDB" id="FungiDB:RhiirFUN_012394"/>
<name>A0A2I1F9M5_9GLOM</name>
<evidence type="ECO:0000313" key="2">
    <source>
        <dbReference type="EMBL" id="PKC57234.1"/>
    </source>
</evidence>